<keyword evidence="2 10" id="KW-0235">DNA replication</keyword>
<dbReference type="Gene3D" id="1.10.10.10">
    <property type="entry name" value="Winged helix-like DNA-binding domain superfamily/Winged helix DNA-binding domain"/>
    <property type="match status" value="1"/>
</dbReference>
<comment type="function">
    <text evidence="10">Represses a number of genes involved in the response to DNA damage (SOS response), including recA and lexA. In the presence of single-stranded DNA, RecA interacts with LexA causing an autocatalytic cleavage which disrupts the DNA-binding part of LexA, leading to derepression of the SOS regulon and eventually DNA repair.</text>
</comment>
<feature type="DNA-binding region" description="H-T-H motif" evidence="10">
    <location>
        <begin position="27"/>
        <end position="47"/>
    </location>
</feature>
<protein>
    <recommendedName>
        <fullName evidence="10">LexA repressor</fullName>
        <ecNumber evidence="10">3.4.21.88</ecNumber>
    </recommendedName>
</protein>
<evidence type="ECO:0000256" key="7">
    <source>
        <dbReference type="ARBA" id="ARBA00023163"/>
    </source>
</evidence>
<dbReference type="InterPro" id="IPR050077">
    <property type="entry name" value="LexA_repressor"/>
</dbReference>
<comment type="similarity">
    <text evidence="10">Belongs to the peptidase S24 family.</text>
</comment>
<dbReference type="InterPro" id="IPR036388">
    <property type="entry name" value="WH-like_DNA-bd_sf"/>
</dbReference>
<comment type="caution">
    <text evidence="13">The sequence shown here is derived from an EMBL/GenBank/DDBJ whole genome shotgun (WGS) entry which is preliminary data.</text>
</comment>
<comment type="catalytic activity">
    <reaction evidence="10">
        <text>Hydrolysis of Ala-|-Gly bond in repressor LexA.</text>
        <dbReference type="EC" id="3.4.21.88"/>
    </reaction>
</comment>
<dbReference type="GO" id="GO:0006281">
    <property type="term" value="P:DNA repair"/>
    <property type="evidence" value="ECO:0007669"/>
    <property type="project" value="UniProtKB-UniRule"/>
</dbReference>
<keyword evidence="6 10" id="KW-0238">DNA-binding</keyword>
<evidence type="ECO:0000256" key="8">
    <source>
        <dbReference type="ARBA" id="ARBA00023204"/>
    </source>
</evidence>
<evidence type="ECO:0000256" key="1">
    <source>
        <dbReference type="ARBA" id="ARBA00022491"/>
    </source>
</evidence>
<dbReference type="Proteomes" id="UP000322454">
    <property type="component" value="Unassembled WGS sequence"/>
</dbReference>
<evidence type="ECO:0000259" key="12">
    <source>
        <dbReference type="Pfam" id="PF01726"/>
    </source>
</evidence>
<dbReference type="SUPFAM" id="SSF51306">
    <property type="entry name" value="LexA/Signal peptidase"/>
    <property type="match status" value="1"/>
</dbReference>
<evidence type="ECO:0000313" key="13">
    <source>
        <dbReference type="EMBL" id="RZV39500.1"/>
    </source>
</evidence>
<dbReference type="Pfam" id="PF01726">
    <property type="entry name" value="LexA_DNA_bind"/>
    <property type="match status" value="1"/>
</dbReference>
<name>A0A520XE74_9DELT</name>
<feature type="site" description="Cleavage; by autolysis" evidence="10">
    <location>
        <begin position="124"/>
        <end position="125"/>
    </location>
</feature>
<dbReference type="PANTHER" id="PTHR33516:SF2">
    <property type="entry name" value="LEXA REPRESSOR-RELATED"/>
    <property type="match status" value="1"/>
</dbReference>
<evidence type="ECO:0000256" key="9">
    <source>
        <dbReference type="ARBA" id="ARBA00023236"/>
    </source>
</evidence>
<dbReference type="InterPro" id="IPR036286">
    <property type="entry name" value="LexA/Signal_pep-like_sf"/>
</dbReference>
<evidence type="ECO:0000256" key="10">
    <source>
        <dbReference type="HAMAP-Rule" id="MF_00015"/>
    </source>
</evidence>
<keyword evidence="7 10" id="KW-0804">Transcription</keyword>
<accession>A0A520XE74</accession>
<dbReference type="EMBL" id="SHMQ01000010">
    <property type="protein sequence ID" value="RZV39500.1"/>
    <property type="molecule type" value="Genomic_DNA"/>
</dbReference>
<dbReference type="InterPro" id="IPR015927">
    <property type="entry name" value="Peptidase_S24_S26A/B/C"/>
</dbReference>
<feature type="domain" description="LexA repressor DNA-binding" evidence="12">
    <location>
        <begin position="3"/>
        <end position="63"/>
    </location>
</feature>
<evidence type="ECO:0000256" key="3">
    <source>
        <dbReference type="ARBA" id="ARBA00022763"/>
    </source>
</evidence>
<dbReference type="InterPro" id="IPR036390">
    <property type="entry name" value="WH_DNA-bd_sf"/>
</dbReference>
<dbReference type="Pfam" id="PF00717">
    <property type="entry name" value="Peptidase_S24"/>
    <property type="match status" value="1"/>
</dbReference>
<keyword evidence="8 10" id="KW-0234">DNA repair</keyword>
<dbReference type="InterPro" id="IPR039418">
    <property type="entry name" value="LexA-like"/>
</dbReference>
<keyword evidence="9 10" id="KW-0742">SOS response</keyword>
<keyword evidence="5 10" id="KW-0805">Transcription regulation</keyword>
<dbReference type="GO" id="GO:0003677">
    <property type="term" value="F:DNA binding"/>
    <property type="evidence" value="ECO:0007669"/>
    <property type="project" value="UniProtKB-UniRule"/>
</dbReference>
<dbReference type="GO" id="GO:0004252">
    <property type="term" value="F:serine-type endopeptidase activity"/>
    <property type="evidence" value="ECO:0007669"/>
    <property type="project" value="UniProtKB-UniRule"/>
</dbReference>
<dbReference type="CDD" id="cd06529">
    <property type="entry name" value="S24_LexA-like"/>
    <property type="match status" value="1"/>
</dbReference>
<sequence length="240" mass="27260">MMISKRQKNIIDFIIDYESKKGYAPSYDEICQGIGISSKSTVSKHIKALKGRGLIDTIQGKKRSLFLTEKYIKAKTNLNNHCTNDIKNKRYELLSMPIEVSFEEDTLYKKDNTNFIQLYGYIQAGYPVEAVQMKETITIPNWLVSKHSGELFALRVKGDSMIEDMIADKDIIILKKTEEVPNGKIVAAIVEGYEATLKRYYKLNDGTVKLIPANPAFKPIVLKENSVKIIGELIGLVRKY</sequence>
<gene>
    <name evidence="10 13" type="primary">lexA</name>
    <name evidence="13" type="ORF">EVJ48_04725</name>
</gene>
<evidence type="ECO:0000313" key="14">
    <source>
        <dbReference type="Proteomes" id="UP000322454"/>
    </source>
</evidence>
<dbReference type="GO" id="GO:0006508">
    <property type="term" value="P:proteolysis"/>
    <property type="evidence" value="ECO:0007669"/>
    <property type="project" value="InterPro"/>
</dbReference>
<evidence type="ECO:0000259" key="11">
    <source>
        <dbReference type="Pfam" id="PF00717"/>
    </source>
</evidence>
<dbReference type="InterPro" id="IPR006199">
    <property type="entry name" value="LexA_DNA-bd_dom"/>
</dbReference>
<dbReference type="GO" id="GO:0006260">
    <property type="term" value="P:DNA replication"/>
    <property type="evidence" value="ECO:0007669"/>
    <property type="project" value="UniProtKB-UniRule"/>
</dbReference>
<dbReference type="Gene3D" id="2.10.109.10">
    <property type="entry name" value="Umud Fragment, subunit A"/>
    <property type="match status" value="1"/>
</dbReference>
<keyword evidence="10" id="KW-0068">Autocatalytic cleavage</keyword>
<evidence type="ECO:0000256" key="2">
    <source>
        <dbReference type="ARBA" id="ARBA00022705"/>
    </source>
</evidence>
<keyword evidence="4 10" id="KW-0378">Hydrolase</keyword>
<dbReference type="NCBIfam" id="TIGR00498">
    <property type="entry name" value="lexA"/>
    <property type="match status" value="1"/>
</dbReference>
<dbReference type="HAMAP" id="MF_00015">
    <property type="entry name" value="LexA"/>
    <property type="match status" value="1"/>
</dbReference>
<proteinExistence type="inferred from homology"/>
<feature type="active site" description="For autocatalytic cleavage activity" evidence="10">
    <location>
        <position position="198"/>
    </location>
</feature>
<comment type="subunit">
    <text evidence="10">Homodimer.</text>
</comment>
<feature type="domain" description="Peptidase S24/S26A/S26B/S26C" evidence="11">
    <location>
        <begin position="118"/>
        <end position="234"/>
    </location>
</feature>
<feature type="active site" description="For autocatalytic cleavage activity" evidence="10">
    <location>
        <position position="160"/>
    </location>
</feature>
<dbReference type="GO" id="GO:0009432">
    <property type="term" value="P:SOS response"/>
    <property type="evidence" value="ECO:0007669"/>
    <property type="project" value="UniProtKB-UniRule"/>
</dbReference>
<evidence type="ECO:0000256" key="5">
    <source>
        <dbReference type="ARBA" id="ARBA00023015"/>
    </source>
</evidence>
<reference evidence="13 14" key="1">
    <citation type="submission" date="2019-01" db="EMBL/GenBank/DDBJ databases">
        <title>Insights into ecological role of a new deltaproteobacterial order Candidatus Sinidesulfobacterales (Sva0485) by metagenomics and metatranscriptomics.</title>
        <authorList>
            <person name="Tan S."/>
            <person name="Liu J."/>
            <person name="Fang Y."/>
            <person name="Hedlund B."/>
            <person name="Lian Z.-H."/>
            <person name="Huang L.-Y."/>
            <person name="Li J.-T."/>
            <person name="Huang L.-N."/>
            <person name="Li W.-J."/>
            <person name="Jiang H.-C."/>
            <person name="Dong H.-L."/>
            <person name="Shu W.-S."/>
        </authorList>
    </citation>
    <scope>NUCLEOTIDE SEQUENCE [LARGE SCALE GENOMIC DNA]</scope>
    <source>
        <strain evidence="13">AP4</strain>
    </source>
</reference>
<dbReference type="PANTHER" id="PTHR33516">
    <property type="entry name" value="LEXA REPRESSOR"/>
    <property type="match status" value="1"/>
</dbReference>
<organism evidence="13 14">
    <name type="scientific">Candidatus Acidulodesulfobacterium acidiphilum</name>
    <dbReference type="NCBI Taxonomy" id="2597224"/>
    <lineage>
        <taxon>Bacteria</taxon>
        <taxon>Deltaproteobacteria</taxon>
        <taxon>Candidatus Acidulodesulfobacterales</taxon>
        <taxon>Candidatus Acidulodesulfobacterium</taxon>
    </lineage>
</organism>
<dbReference type="EC" id="3.4.21.88" evidence="10"/>
<evidence type="ECO:0000256" key="6">
    <source>
        <dbReference type="ARBA" id="ARBA00023125"/>
    </source>
</evidence>
<dbReference type="InterPro" id="IPR006200">
    <property type="entry name" value="LexA"/>
</dbReference>
<dbReference type="AlphaFoldDB" id="A0A520XE74"/>
<dbReference type="GO" id="GO:0045892">
    <property type="term" value="P:negative regulation of DNA-templated transcription"/>
    <property type="evidence" value="ECO:0007669"/>
    <property type="project" value="UniProtKB-UniRule"/>
</dbReference>
<keyword evidence="1 10" id="KW-0678">Repressor</keyword>
<keyword evidence="3 10" id="KW-0227">DNA damage</keyword>
<dbReference type="SUPFAM" id="SSF46785">
    <property type="entry name" value="Winged helix' DNA-binding domain"/>
    <property type="match status" value="1"/>
</dbReference>
<evidence type="ECO:0000256" key="4">
    <source>
        <dbReference type="ARBA" id="ARBA00022801"/>
    </source>
</evidence>